<keyword evidence="1" id="KW-0472">Membrane</keyword>
<keyword evidence="1" id="KW-1133">Transmembrane helix</keyword>
<sequence length="240" mass="25220">MSSIGYEAHVDRARVARAKRWNGWILAVSAIFAAGLVVVSVMMFVDDGWPIGILAALGALAAVLSVVAAVQRGRAQRLLTAGGEGLALAVSDDGVRMAGAPLIPWSEIVFVGVLDDRSRSARMARLPLSGVLAGAALKAGSGTLLCELGVRDGTALKQAFAGAPGSERVSLWDPFDGVRRGLIPMLLDAVLDDGTAQQSAQVLMDAAARRGIPTARFTGIFDYFSWKNPMLDHKWPTPAA</sequence>
<organism evidence="2 3">
    <name type="scientific">Agromyces larvae</name>
    <dbReference type="NCBI Taxonomy" id="2929802"/>
    <lineage>
        <taxon>Bacteria</taxon>
        <taxon>Bacillati</taxon>
        <taxon>Actinomycetota</taxon>
        <taxon>Actinomycetes</taxon>
        <taxon>Micrococcales</taxon>
        <taxon>Microbacteriaceae</taxon>
        <taxon>Agromyces</taxon>
    </lineage>
</organism>
<keyword evidence="1" id="KW-0812">Transmembrane</keyword>
<proteinExistence type="predicted"/>
<dbReference type="EMBL" id="CP094528">
    <property type="protein sequence ID" value="UOE42636.1"/>
    <property type="molecule type" value="Genomic_DNA"/>
</dbReference>
<evidence type="ECO:0000313" key="2">
    <source>
        <dbReference type="EMBL" id="UOE42636.1"/>
    </source>
</evidence>
<evidence type="ECO:0008006" key="4">
    <source>
        <dbReference type="Google" id="ProtNLM"/>
    </source>
</evidence>
<accession>A0ABY4BTU9</accession>
<feature type="transmembrane region" description="Helical" evidence="1">
    <location>
        <begin position="51"/>
        <end position="70"/>
    </location>
</feature>
<dbReference type="RefSeq" id="WP_243553569.1">
    <property type="nucleotide sequence ID" value="NZ_CP094528.1"/>
</dbReference>
<dbReference type="Proteomes" id="UP000832097">
    <property type="component" value="Chromosome"/>
</dbReference>
<protein>
    <recommendedName>
        <fullName evidence="4">DUF3239 domain-containing protein</fullName>
    </recommendedName>
</protein>
<gene>
    <name evidence="2" type="ORF">MTO99_10560</name>
</gene>
<keyword evidence="3" id="KW-1185">Reference proteome</keyword>
<evidence type="ECO:0000313" key="3">
    <source>
        <dbReference type="Proteomes" id="UP000832097"/>
    </source>
</evidence>
<feature type="transmembrane region" description="Helical" evidence="1">
    <location>
        <begin position="21"/>
        <end position="45"/>
    </location>
</feature>
<name>A0ABY4BTU9_9MICO</name>
<evidence type="ECO:0000256" key="1">
    <source>
        <dbReference type="SAM" id="Phobius"/>
    </source>
</evidence>
<reference evidence="2 3" key="1">
    <citation type="submission" date="2022-03" db="EMBL/GenBank/DDBJ databases">
        <title>Mucilaginibacter sp. isolated from the gut of Protaetia brevitarsis seulensis larvae.</title>
        <authorList>
            <person name="Won M."/>
            <person name="Kim S.-J."/>
            <person name="Kwon S.-W."/>
        </authorList>
    </citation>
    <scope>NUCLEOTIDE SEQUENCE [LARGE SCALE GENOMIC DNA]</scope>
    <source>
        <strain evidence="2 3">CFWR-12</strain>
    </source>
</reference>